<reference evidence="11" key="1">
    <citation type="submission" date="2018-08" db="EMBL/GenBank/DDBJ databases">
        <authorList>
            <person name="Chevrot R."/>
        </authorList>
    </citation>
    <scope>NUCLEOTIDE SEQUENCE [LARGE SCALE GENOMIC DNA]</scope>
</reference>
<dbReference type="PANTHER" id="PTHR43124:SF3">
    <property type="entry name" value="CHLORAMPHENICOL EFFLUX PUMP RV0191"/>
    <property type="match status" value="1"/>
</dbReference>
<proteinExistence type="predicted"/>
<protein>
    <submittedName>
        <fullName evidence="10">MFS transporter</fullName>
    </submittedName>
</protein>
<gene>
    <name evidence="10" type="ORF">PBLR_10442</name>
</gene>
<feature type="transmembrane region" description="Helical" evidence="8">
    <location>
        <begin position="243"/>
        <end position="264"/>
    </location>
</feature>
<comment type="subcellular location">
    <subcellularLocation>
        <location evidence="1">Cell membrane</location>
        <topology evidence="1">Multi-pass membrane protein</topology>
    </subcellularLocation>
</comment>
<evidence type="ECO:0000256" key="7">
    <source>
        <dbReference type="SAM" id="MobiDB-lite"/>
    </source>
</evidence>
<evidence type="ECO:0000259" key="9">
    <source>
        <dbReference type="PROSITE" id="PS50850"/>
    </source>
</evidence>
<evidence type="ECO:0000256" key="8">
    <source>
        <dbReference type="SAM" id="Phobius"/>
    </source>
</evidence>
<dbReference type="InterPro" id="IPR050189">
    <property type="entry name" value="MFS_Efflux_Transporters"/>
</dbReference>
<dbReference type="InterPro" id="IPR036259">
    <property type="entry name" value="MFS_trans_sf"/>
</dbReference>
<organism evidence="10 11">
    <name type="scientific">Paenibacillus alvei</name>
    <name type="common">Bacillus alvei</name>
    <dbReference type="NCBI Taxonomy" id="44250"/>
    <lineage>
        <taxon>Bacteria</taxon>
        <taxon>Bacillati</taxon>
        <taxon>Bacillota</taxon>
        <taxon>Bacilli</taxon>
        <taxon>Bacillales</taxon>
        <taxon>Paenibacillaceae</taxon>
        <taxon>Paenibacillus</taxon>
    </lineage>
</organism>
<keyword evidence="4 8" id="KW-0812">Transmembrane</keyword>
<keyword evidence="5 8" id="KW-1133">Transmembrane helix</keyword>
<evidence type="ECO:0000313" key="11">
    <source>
        <dbReference type="Proteomes" id="UP000304148"/>
    </source>
</evidence>
<feature type="domain" description="Major facilitator superfamily (MFS) profile" evidence="9">
    <location>
        <begin position="3"/>
        <end position="381"/>
    </location>
</feature>
<dbReference type="RefSeq" id="WP_138184519.1">
    <property type="nucleotide sequence ID" value="NZ_LS992241.1"/>
</dbReference>
<evidence type="ECO:0000256" key="4">
    <source>
        <dbReference type="ARBA" id="ARBA00022692"/>
    </source>
</evidence>
<feature type="transmembrane region" description="Helical" evidence="8">
    <location>
        <begin position="156"/>
        <end position="178"/>
    </location>
</feature>
<dbReference type="EMBL" id="LS992241">
    <property type="protein sequence ID" value="SYX82022.1"/>
    <property type="molecule type" value="Genomic_DNA"/>
</dbReference>
<dbReference type="PANTHER" id="PTHR43124">
    <property type="entry name" value="PURINE EFFLUX PUMP PBUE"/>
    <property type="match status" value="1"/>
</dbReference>
<dbReference type="AlphaFoldDB" id="A0A383R635"/>
<evidence type="ECO:0000256" key="1">
    <source>
        <dbReference type="ARBA" id="ARBA00004651"/>
    </source>
</evidence>
<dbReference type="Proteomes" id="UP000304148">
    <property type="component" value="Chromosome"/>
</dbReference>
<dbReference type="InterPro" id="IPR020846">
    <property type="entry name" value="MFS_dom"/>
</dbReference>
<keyword evidence="3" id="KW-1003">Cell membrane</keyword>
<dbReference type="InterPro" id="IPR011701">
    <property type="entry name" value="MFS"/>
</dbReference>
<feature type="transmembrane region" description="Helical" evidence="8">
    <location>
        <begin position="128"/>
        <end position="150"/>
    </location>
</feature>
<dbReference type="Pfam" id="PF07690">
    <property type="entry name" value="MFS_1"/>
    <property type="match status" value="1"/>
</dbReference>
<dbReference type="Gene3D" id="1.20.1250.20">
    <property type="entry name" value="MFS general substrate transporter like domains"/>
    <property type="match status" value="1"/>
</dbReference>
<feature type="transmembrane region" description="Helical" evidence="8">
    <location>
        <begin position="357"/>
        <end position="375"/>
    </location>
</feature>
<evidence type="ECO:0000256" key="6">
    <source>
        <dbReference type="ARBA" id="ARBA00023136"/>
    </source>
</evidence>
<feature type="transmembrane region" description="Helical" evidence="8">
    <location>
        <begin position="94"/>
        <end position="116"/>
    </location>
</feature>
<feature type="transmembrane region" description="Helical" evidence="8">
    <location>
        <begin position="331"/>
        <end position="351"/>
    </location>
</feature>
<dbReference type="GO" id="GO:0022857">
    <property type="term" value="F:transmembrane transporter activity"/>
    <property type="evidence" value="ECO:0007669"/>
    <property type="project" value="InterPro"/>
</dbReference>
<keyword evidence="2" id="KW-0813">Transport</keyword>
<feature type="transmembrane region" description="Helical" evidence="8">
    <location>
        <begin position="68"/>
        <end position="88"/>
    </location>
</feature>
<feature type="transmembrane region" description="Helical" evidence="8">
    <location>
        <begin position="215"/>
        <end position="237"/>
    </location>
</feature>
<dbReference type="SUPFAM" id="SSF103473">
    <property type="entry name" value="MFS general substrate transporter"/>
    <property type="match status" value="1"/>
</dbReference>
<accession>A0A383R635</accession>
<evidence type="ECO:0000256" key="2">
    <source>
        <dbReference type="ARBA" id="ARBA00022448"/>
    </source>
</evidence>
<keyword evidence="6 8" id="KW-0472">Membrane</keyword>
<evidence type="ECO:0000256" key="5">
    <source>
        <dbReference type="ARBA" id="ARBA00022989"/>
    </source>
</evidence>
<sequence length="399" mass="43074">MRSVFWLYLFLFVAFFDLHAQYPILTPFAISLGAAPSFIGLMMGMYSFTHLPGNVMAGYGVDRFGSRIFIVFSLIGAGIILMLQAHVVNPWQLLILRSISGFVLAFLSPACLSLLARMARDHVHQGKLMAGNGLVHTLASVVSPAAGAYLVSQIGFVMAFQALGIGLILVGMLAWLFIQDVQESESPSSKTSAPSIPTSTPAAPSEHTPAIPWRFYFMPLAIACSQGILFFELPFMADALTSIMKTGVLFSAISLGALLTLSMLFLNQYSAYMRTWLGSFSLAILFFLLAIHWPVPLLLSLFLIGMTKGIILPALSAHLLLLSGGARYGRIFSILSIASSIGSFIGPMVAGQFRGQLSPYFIAFLVLMTAVTLLPPGKPTSLVKKTVHSTRPPSTNPTT</sequence>
<feature type="transmembrane region" description="Helical" evidence="8">
    <location>
        <begin position="276"/>
        <end position="295"/>
    </location>
</feature>
<evidence type="ECO:0000313" key="10">
    <source>
        <dbReference type="EMBL" id="SYX82022.1"/>
    </source>
</evidence>
<feature type="region of interest" description="Disordered" evidence="7">
    <location>
        <begin position="186"/>
        <end position="205"/>
    </location>
</feature>
<evidence type="ECO:0000256" key="3">
    <source>
        <dbReference type="ARBA" id="ARBA00022475"/>
    </source>
</evidence>
<dbReference type="PROSITE" id="PS50850">
    <property type="entry name" value="MFS"/>
    <property type="match status" value="1"/>
</dbReference>
<feature type="transmembrane region" description="Helical" evidence="8">
    <location>
        <begin position="301"/>
        <end position="322"/>
    </location>
</feature>
<name>A0A383R635_PAEAL</name>
<dbReference type="GO" id="GO:0005886">
    <property type="term" value="C:plasma membrane"/>
    <property type="evidence" value="ECO:0007669"/>
    <property type="project" value="UniProtKB-SubCell"/>
</dbReference>